<dbReference type="Gene3D" id="3.90.1570.10">
    <property type="entry name" value="tt1808, chain A"/>
    <property type="match status" value="1"/>
</dbReference>
<evidence type="ECO:0000259" key="1">
    <source>
        <dbReference type="Pfam" id="PF05685"/>
    </source>
</evidence>
<dbReference type="InterPro" id="IPR008538">
    <property type="entry name" value="Uma2"/>
</dbReference>
<dbReference type="KEGG" id="tsy:THSYN_01970"/>
<dbReference type="Pfam" id="PF05685">
    <property type="entry name" value="Uma2"/>
    <property type="match status" value="1"/>
</dbReference>
<feature type="domain" description="Putative restriction endonuclease" evidence="1">
    <location>
        <begin position="20"/>
        <end position="188"/>
    </location>
</feature>
<dbReference type="PANTHER" id="PTHR36558:SF1">
    <property type="entry name" value="RESTRICTION ENDONUCLEASE DOMAIN-CONTAINING PROTEIN-RELATED"/>
    <property type="match status" value="1"/>
</dbReference>
<dbReference type="Proteomes" id="UP000232638">
    <property type="component" value="Chromosome"/>
</dbReference>
<name>A0A2K8U2N4_9GAMM</name>
<dbReference type="SUPFAM" id="SSF52980">
    <property type="entry name" value="Restriction endonuclease-like"/>
    <property type="match status" value="1"/>
</dbReference>
<protein>
    <recommendedName>
        <fullName evidence="1">Putative restriction endonuclease domain-containing protein</fullName>
    </recommendedName>
</protein>
<dbReference type="AlphaFoldDB" id="A0A2K8U2N4"/>
<dbReference type="CDD" id="cd06260">
    <property type="entry name" value="DUF820-like"/>
    <property type="match status" value="1"/>
</dbReference>
<dbReference type="OrthoDB" id="9799703at2"/>
<dbReference type="RefSeq" id="WP_100917661.1">
    <property type="nucleotide sequence ID" value="NZ_CP020370.1"/>
</dbReference>
<dbReference type="PANTHER" id="PTHR36558">
    <property type="entry name" value="GLR1098 PROTEIN"/>
    <property type="match status" value="1"/>
</dbReference>
<organism evidence="2 3">
    <name type="scientific">Candidatus Thiodictyon syntrophicum</name>
    <dbReference type="NCBI Taxonomy" id="1166950"/>
    <lineage>
        <taxon>Bacteria</taxon>
        <taxon>Pseudomonadati</taxon>
        <taxon>Pseudomonadota</taxon>
        <taxon>Gammaproteobacteria</taxon>
        <taxon>Chromatiales</taxon>
        <taxon>Chromatiaceae</taxon>
        <taxon>Thiodictyon</taxon>
    </lineage>
</organism>
<accession>A0A2K8U2N4</accession>
<proteinExistence type="predicted"/>
<gene>
    <name evidence="2" type="ORF">THSYN_01970</name>
</gene>
<dbReference type="InterPro" id="IPR011335">
    <property type="entry name" value="Restrct_endonuc-II-like"/>
</dbReference>
<dbReference type="InterPro" id="IPR012296">
    <property type="entry name" value="Nuclease_put_TT1808"/>
</dbReference>
<keyword evidence="3" id="KW-1185">Reference proteome</keyword>
<evidence type="ECO:0000313" key="3">
    <source>
        <dbReference type="Proteomes" id="UP000232638"/>
    </source>
</evidence>
<reference evidence="2 3" key="1">
    <citation type="submission" date="2017-03" db="EMBL/GenBank/DDBJ databases">
        <title>Complete genome sequence of Candidatus 'Thiodictyon syntrophicum' sp. nov. strain Cad16T, a photolithoautotroph purple sulfur bacterium isolated from an alpine meromictic lake.</title>
        <authorList>
            <person name="Luedin S.M."/>
            <person name="Pothier J.F."/>
            <person name="Danza F."/>
            <person name="Storelli N."/>
            <person name="Wittwer M."/>
            <person name="Tonolla M."/>
        </authorList>
    </citation>
    <scope>NUCLEOTIDE SEQUENCE [LARGE SCALE GENOMIC DNA]</scope>
    <source>
        <strain evidence="2 3">Cad16T</strain>
    </source>
</reference>
<dbReference type="EMBL" id="CP020370">
    <property type="protein sequence ID" value="AUB79846.1"/>
    <property type="molecule type" value="Genomic_DNA"/>
</dbReference>
<evidence type="ECO:0000313" key="2">
    <source>
        <dbReference type="EMBL" id="AUB79846.1"/>
    </source>
</evidence>
<sequence>MATGTAVQVNQATESFTYADYRGWPDGERWELIDGQAYDMCPAPARVHQDVVLELGRQVANFLLGQPCRPYVAPFDVRLPEADEPDDAIKNVVQPDLAVICDPRKLDDKGCRGAPDWIIEVLSPRTAAKDQRPKRDLYERHGVGEYWLVHPTDQVLFIYRLADGRYGKPDVRPALGETPVATLPGLVIQWASVFPQEEPRVQSPRT</sequence>